<proteinExistence type="predicted"/>
<sequence>MTGRRLATVALVLAAVPLLWALRWTTPVYAELTGPIPVHGAPGEWVEGRQLGAKVSGVRLAGRLRAEVFGRRIERTTSGVWAVVDLELRATVDSVMLHGARWVGPSGRAYAASRRVEGPPNLATGLTLQPGLARKAILVFELPADEVADGELRLSALPEPRLDSEIRIALGAPPSSRAVTLELSRGG</sequence>
<protein>
    <recommendedName>
        <fullName evidence="3">DUF4352 domain-containing protein</fullName>
    </recommendedName>
</protein>
<comment type="caution">
    <text evidence="1">The sequence shown here is derived from an EMBL/GenBank/DDBJ whole genome shotgun (WGS) entry which is preliminary data.</text>
</comment>
<accession>A0ABW4K247</accession>
<evidence type="ECO:0000313" key="2">
    <source>
        <dbReference type="Proteomes" id="UP001597308"/>
    </source>
</evidence>
<evidence type="ECO:0008006" key="3">
    <source>
        <dbReference type="Google" id="ProtNLM"/>
    </source>
</evidence>
<keyword evidence="2" id="KW-1185">Reference proteome</keyword>
<dbReference type="RefSeq" id="WP_378797319.1">
    <property type="nucleotide sequence ID" value="NZ_JBHUER010000002.1"/>
</dbReference>
<evidence type="ECO:0000313" key="1">
    <source>
        <dbReference type="EMBL" id="MFD1702215.1"/>
    </source>
</evidence>
<name>A0ABW4K247_9HYPH</name>
<reference evidence="2" key="1">
    <citation type="journal article" date="2019" name="Int. J. Syst. Evol. Microbiol.">
        <title>The Global Catalogue of Microorganisms (GCM) 10K type strain sequencing project: providing services to taxonomists for standard genome sequencing and annotation.</title>
        <authorList>
            <consortium name="The Broad Institute Genomics Platform"/>
            <consortium name="The Broad Institute Genome Sequencing Center for Infectious Disease"/>
            <person name="Wu L."/>
            <person name="Ma J."/>
        </authorList>
    </citation>
    <scope>NUCLEOTIDE SEQUENCE [LARGE SCALE GENOMIC DNA]</scope>
    <source>
        <strain evidence="2">KCTC 23707</strain>
    </source>
</reference>
<dbReference type="Proteomes" id="UP001597308">
    <property type="component" value="Unassembled WGS sequence"/>
</dbReference>
<dbReference type="EMBL" id="JBHUER010000002">
    <property type="protein sequence ID" value="MFD1702215.1"/>
    <property type="molecule type" value="Genomic_DNA"/>
</dbReference>
<organism evidence="1 2">
    <name type="scientific">Methylopila henanensis</name>
    <dbReference type="NCBI Taxonomy" id="873516"/>
    <lineage>
        <taxon>Bacteria</taxon>
        <taxon>Pseudomonadati</taxon>
        <taxon>Pseudomonadota</taxon>
        <taxon>Alphaproteobacteria</taxon>
        <taxon>Hyphomicrobiales</taxon>
        <taxon>Methylopilaceae</taxon>
        <taxon>Methylopila</taxon>
    </lineage>
</organism>
<gene>
    <name evidence="1" type="ORF">ACFSCV_04285</name>
</gene>